<evidence type="ECO:0000313" key="3">
    <source>
        <dbReference type="Proteomes" id="UP001611162"/>
    </source>
</evidence>
<keyword evidence="1" id="KW-0812">Transmembrane</keyword>
<sequence length="99" mass="10333">MRAGTGAPGAAQVREGQGMNEVWLVVVIAAAVRMVVGTTAALLQARLRARAGERQRLVEGAVVCAVVQAAGETRLAVHEERADGSKLTVVPAPRLPLVR</sequence>
<feature type="transmembrane region" description="Helical" evidence="1">
    <location>
        <begin position="22"/>
        <end position="43"/>
    </location>
</feature>
<keyword evidence="1" id="KW-0472">Membrane</keyword>
<evidence type="ECO:0000313" key="2">
    <source>
        <dbReference type="EMBL" id="MFI0909790.1"/>
    </source>
</evidence>
<keyword evidence="3" id="KW-1185">Reference proteome</keyword>
<reference evidence="2 3" key="1">
    <citation type="submission" date="2024-10" db="EMBL/GenBank/DDBJ databases">
        <title>The Natural Products Discovery Center: Release of the First 8490 Sequenced Strains for Exploring Actinobacteria Biosynthetic Diversity.</title>
        <authorList>
            <person name="Kalkreuter E."/>
            <person name="Kautsar S.A."/>
            <person name="Yang D."/>
            <person name="Bader C.D."/>
            <person name="Teijaro C.N."/>
            <person name="Fluegel L."/>
            <person name="Davis C.M."/>
            <person name="Simpson J.R."/>
            <person name="Lauterbach L."/>
            <person name="Steele A.D."/>
            <person name="Gui C."/>
            <person name="Meng S."/>
            <person name="Li G."/>
            <person name="Viehrig K."/>
            <person name="Ye F."/>
            <person name="Su P."/>
            <person name="Kiefer A.F."/>
            <person name="Nichols A."/>
            <person name="Cepeda A.J."/>
            <person name="Yan W."/>
            <person name="Fan B."/>
            <person name="Jiang Y."/>
            <person name="Adhikari A."/>
            <person name="Zheng C.-J."/>
            <person name="Schuster L."/>
            <person name="Cowan T.M."/>
            <person name="Smanski M.J."/>
            <person name="Chevrette M.G."/>
            <person name="De Carvalho L.P.S."/>
            <person name="Shen B."/>
        </authorList>
    </citation>
    <scope>NUCLEOTIDE SEQUENCE [LARGE SCALE GENOMIC DNA]</scope>
    <source>
        <strain evidence="2 3">NPDC020979</strain>
    </source>
</reference>
<protein>
    <submittedName>
        <fullName evidence="2">Uncharacterized protein</fullName>
    </submittedName>
</protein>
<proteinExistence type="predicted"/>
<organism evidence="2 3">
    <name type="scientific">Streptomyces abikoensis</name>
    <dbReference type="NCBI Taxonomy" id="97398"/>
    <lineage>
        <taxon>Bacteria</taxon>
        <taxon>Bacillati</taxon>
        <taxon>Actinomycetota</taxon>
        <taxon>Actinomycetes</taxon>
        <taxon>Kitasatosporales</taxon>
        <taxon>Streptomycetaceae</taxon>
        <taxon>Streptomyces</taxon>
    </lineage>
</organism>
<comment type="caution">
    <text evidence="2">The sequence shown here is derived from an EMBL/GenBank/DDBJ whole genome shotgun (WGS) entry which is preliminary data.</text>
</comment>
<keyword evidence="1" id="KW-1133">Transmembrane helix</keyword>
<dbReference type="Proteomes" id="UP001611162">
    <property type="component" value="Unassembled WGS sequence"/>
</dbReference>
<name>A0ABW7SZ02_9ACTN</name>
<dbReference type="RefSeq" id="WP_397612199.1">
    <property type="nucleotide sequence ID" value="NZ_JBIRRB010000001.1"/>
</dbReference>
<accession>A0ABW7SZ02</accession>
<dbReference type="EMBL" id="JBIRRB010000001">
    <property type="protein sequence ID" value="MFI0909790.1"/>
    <property type="molecule type" value="Genomic_DNA"/>
</dbReference>
<gene>
    <name evidence="2" type="ORF">ACH4TF_04950</name>
</gene>
<evidence type="ECO:0000256" key="1">
    <source>
        <dbReference type="SAM" id="Phobius"/>
    </source>
</evidence>